<dbReference type="GO" id="GO:0003735">
    <property type="term" value="F:structural constituent of ribosome"/>
    <property type="evidence" value="ECO:0007669"/>
    <property type="project" value="InterPro"/>
</dbReference>
<dbReference type="HAMAP" id="MF_01302_B">
    <property type="entry name" value="Ribosomal_uS8_B"/>
    <property type="match status" value="1"/>
</dbReference>
<evidence type="ECO:0000313" key="7">
    <source>
        <dbReference type="EMBL" id="AYW16109.1"/>
    </source>
</evidence>
<dbReference type="NCBIfam" id="NF001109">
    <property type="entry name" value="PRK00136.1"/>
    <property type="match status" value="1"/>
</dbReference>
<name>A0A3G5CTB0_9MONI</name>
<geneLocation type="chloroplast" evidence="7"/>
<dbReference type="GO" id="GO:0006412">
    <property type="term" value="P:translation"/>
    <property type="evidence" value="ECO:0007669"/>
    <property type="project" value="UniProtKB-UniRule"/>
</dbReference>
<comment type="similarity">
    <text evidence="1 5 6">Belongs to the universal ribosomal protein uS8 family.</text>
</comment>
<keyword evidence="5" id="KW-0694">RNA-binding</keyword>
<keyword evidence="7" id="KW-0150">Chloroplast</keyword>
<dbReference type="GO" id="GO:1990904">
    <property type="term" value="C:ribonucleoprotein complex"/>
    <property type="evidence" value="ECO:0007669"/>
    <property type="project" value="UniProtKB-KW"/>
</dbReference>
<dbReference type="SUPFAM" id="SSF56047">
    <property type="entry name" value="Ribosomal protein S8"/>
    <property type="match status" value="1"/>
</dbReference>
<keyword evidence="7" id="KW-0934">Plastid</keyword>
<dbReference type="InterPro" id="IPR035987">
    <property type="entry name" value="Ribosomal_uS8_sf"/>
</dbReference>
<protein>
    <recommendedName>
        <fullName evidence="4 5">Small ribosomal subunit protein uS8c</fullName>
    </recommendedName>
</protein>
<dbReference type="EMBL" id="MH173085">
    <property type="protein sequence ID" value="AYW16109.1"/>
    <property type="molecule type" value="Genomic_DNA"/>
</dbReference>
<keyword evidence="3 5" id="KW-0687">Ribonucleoprotein</keyword>
<comment type="subcellular location">
    <subcellularLocation>
        <location evidence="5">Plastid</location>
        <location evidence="5">Chloroplast</location>
    </subcellularLocation>
</comment>
<evidence type="ECO:0000256" key="4">
    <source>
        <dbReference type="ARBA" id="ARBA00035153"/>
    </source>
</evidence>
<keyword evidence="2 5" id="KW-0689">Ribosomal protein</keyword>
<evidence type="ECO:0000256" key="2">
    <source>
        <dbReference type="ARBA" id="ARBA00022980"/>
    </source>
</evidence>
<accession>A0A3G5CTB0</accession>
<comment type="function">
    <text evidence="5">One of the primary rRNA binding proteins, it binds directly to 16S rRNA central domain where it helps coordinate assembly of the platform of the 30S subunit.</text>
</comment>
<evidence type="ECO:0000256" key="3">
    <source>
        <dbReference type="ARBA" id="ARBA00023274"/>
    </source>
</evidence>
<dbReference type="GO" id="GO:0009507">
    <property type="term" value="C:chloroplast"/>
    <property type="evidence" value="ECO:0007669"/>
    <property type="project" value="UniProtKB-SubCell"/>
</dbReference>
<reference evidence="7" key="1">
    <citation type="journal article" date="2018" name="Genome Biol. Evol.">
        <title>Mobile Elements Shape Plastome Evolution in Ferns.</title>
        <authorList>
            <person name="Robison T.A."/>
            <person name="Grusz A.L."/>
            <person name="Wolf P.G."/>
            <person name="Mower J.P."/>
            <person name="Fauskee B.D."/>
            <person name="Sosa K."/>
            <person name="Schuettpelz E.L."/>
        </authorList>
    </citation>
    <scope>NUCLEOTIDE SEQUENCE</scope>
</reference>
<keyword evidence="5" id="KW-0699">rRNA-binding</keyword>
<sequence length="132" mass="14704">MKNDTIFITVTSIKTANTNRKAITRIPDTKMSRGITKILLEEGLSKSVTGHVENGKPFLDVRLKYFGKAKEPCIAAIKYISKPGLRIYSDCNRIPKVLGGIGITILSTSHGLITDREARRKKIGGEILRHIW</sequence>
<comment type="subunit">
    <text evidence="5">Part of the 30S ribosomal subunit.</text>
</comment>
<proteinExistence type="inferred from homology"/>
<evidence type="ECO:0000256" key="1">
    <source>
        <dbReference type="ARBA" id="ARBA00006471"/>
    </source>
</evidence>
<dbReference type="GO" id="GO:0019843">
    <property type="term" value="F:rRNA binding"/>
    <property type="evidence" value="ECO:0007669"/>
    <property type="project" value="UniProtKB-UniRule"/>
</dbReference>
<organism evidence="7">
    <name type="scientific">Vaginularia trichoidea</name>
    <dbReference type="NCBI Taxonomy" id="474354"/>
    <lineage>
        <taxon>Eukaryota</taxon>
        <taxon>Viridiplantae</taxon>
        <taxon>Streptophyta</taxon>
        <taxon>Embryophyta</taxon>
        <taxon>Tracheophyta</taxon>
        <taxon>Polypodiopsida</taxon>
        <taxon>Polypodiidae</taxon>
        <taxon>Polypodiales</taxon>
        <taxon>Pteridineae</taxon>
        <taxon>Pteridaceae</taxon>
        <taxon>Vittarioideae</taxon>
        <taxon>Vaginularia</taxon>
    </lineage>
</organism>
<dbReference type="PANTHER" id="PTHR11758">
    <property type="entry name" value="40S RIBOSOMAL PROTEIN S15A"/>
    <property type="match status" value="1"/>
</dbReference>
<dbReference type="InterPro" id="IPR000630">
    <property type="entry name" value="Ribosomal_uS8"/>
</dbReference>
<dbReference type="RefSeq" id="YP_009547592.1">
    <property type="nucleotide sequence ID" value="NC_040175.1"/>
</dbReference>
<dbReference type="GeneID" id="38664665"/>
<dbReference type="Pfam" id="PF00410">
    <property type="entry name" value="Ribosomal_S8"/>
    <property type="match status" value="1"/>
</dbReference>
<dbReference type="Gene3D" id="3.30.1370.30">
    <property type="match status" value="1"/>
</dbReference>
<gene>
    <name evidence="5 7" type="primary">rps8</name>
</gene>
<evidence type="ECO:0000256" key="5">
    <source>
        <dbReference type="HAMAP-Rule" id="MF_01302"/>
    </source>
</evidence>
<dbReference type="GO" id="GO:0005840">
    <property type="term" value="C:ribosome"/>
    <property type="evidence" value="ECO:0007669"/>
    <property type="project" value="UniProtKB-KW"/>
</dbReference>
<dbReference type="Gene3D" id="3.30.1490.10">
    <property type="match status" value="1"/>
</dbReference>
<dbReference type="InterPro" id="IPR047863">
    <property type="entry name" value="Ribosomal_uS8_CS"/>
</dbReference>
<dbReference type="PROSITE" id="PS00053">
    <property type="entry name" value="RIBOSOMAL_S8"/>
    <property type="match status" value="1"/>
</dbReference>
<dbReference type="FunFam" id="3.30.1490.10:FF:000001">
    <property type="entry name" value="30S ribosomal protein S8"/>
    <property type="match status" value="1"/>
</dbReference>
<dbReference type="AlphaFoldDB" id="A0A3G5CTB0"/>
<evidence type="ECO:0000256" key="6">
    <source>
        <dbReference type="RuleBase" id="RU003660"/>
    </source>
</evidence>